<protein>
    <submittedName>
        <fullName evidence="2">Uncharacterized protein</fullName>
    </submittedName>
</protein>
<evidence type="ECO:0000313" key="3">
    <source>
        <dbReference type="Proteomes" id="UP001172102"/>
    </source>
</evidence>
<proteinExistence type="predicted"/>
<feature type="region of interest" description="Disordered" evidence="1">
    <location>
        <begin position="334"/>
        <end position="391"/>
    </location>
</feature>
<dbReference type="EMBL" id="JAUKUA010000007">
    <property type="protein sequence ID" value="KAK0705340.1"/>
    <property type="molecule type" value="Genomic_DNA"/>
</dbReference>
<accession>A0AA39ZXE3</accession>
<feature type="compositionally biased region" description="Polar residues" evidence="1">
    <location>
        <begin position="355"/>
        <end position="381"/>
    </location>
</feature>
<dbReference type="AlphaFoldDB" id="A0AA39ZXE3"/>
<reference evidence="2" key="1">
    <citation type="submission" date="2023-06" db="EMBL/GenBank/DDBJ databases">
        <title>Genome-scale phylogeny and comparative genomics of the fungal order Sordariales.</title>
        <authorList>
            <consortium name="Lawrence Berkeley National Laboratory"/>
            <person name="Hensen N."/>
            <person name="Bonometti L."/>
            <person name="Westerberg I."/>
            <person name="Brannstrom I.O."/>
            <person name="Guillou S."/>
            <person name="Cros-Aarteil S."/>
            <person name="Calhoun S."/>
            <person name="Haridas S."/>
            <person name="Kuo A."/>
            <person name="Mondo S."/>
            <person name="Pangilinan J."/>
            <person name="Riley R."/>
            <person name="Labutti K."/>
            <person name="Andreopoulos B."/>
            <person name="Lipzen A."/>
            <person name="Chen C."/>
            <person name="Yanf M."/>
            <person name="Daum C."/>
            <person name="Ng V."/>
            <person name="Clum A."/>
            <person name="Steindorff A."/>
            <person name="Ohm R."/>
            <person name="Martin F."/>
            <person name="Silar P."/>
            <person name="Natvig D."/>
            <person name="Lalanne C."/>
            <person name="Gautier V."/>
            <person name="Ament-Velasquez S.L."/>
            <person name="Kruys A."/>
            <person name="Hutchinson M.I."/>
            <person name="Powell A.J."/>
            <person name="Barry K."/>
            <person name="Miller A.N."/>
            <person name="Grigoriev I.V."/>
            <person name="Debuchy R."/>
            <person name="Gladieux P."/>
            <person name="Thoren M.H."/>
            <person name="Johannesson H."/>
        </authorList>
    </citation>
    <scope>NUCLEOTIDE SEQUENCE</scope>
    <source>
        <strain evidence="2">SMH4607-1</strain>
    </source>
</reference>
<sequence length="702" mass="75602">MATPQASPTCRGKIVALEGPSELVSTQLRLLPASPQIMVLPSLQQYISDEHTEPPASTQQLIYRVHKAAQARYAAAMDFLQQSTADTKRVVFLDGGTVAARVICLDAISKSQGHEDHEKAESIFNGLVSRGVAGLLEDERPSTADTTPLIDAKDMASRGVSEGVRDPPQDTRETPGDSGEKEKEVVGGSADSAEDPIIRAMRAADALDKETESLQPPDHDLELSASWFNNSKIWSRRTSSLPFADQVRKPGSTGGSRNKNENVKLPHSRFALRVFPTPEGSLSRRVKVPPPLCKRPLATKIPTSLLSWVDEACDVAHPPTGSHPSTPISLVDKAQVSSGPAQQMEPNSPGYESYDNYQQAGLTEPTTPSSRYPSIISTGSGSRHRRFSSASWDGPPTKSIFGGLLDHLKDPVSIFSRVHEASAVPEGLRQRSVGPRYVDKATDTADLCYSVVSRVEFAAEQAFQAVLPLLEDLVIQLSGKAPSSLLEHVFQRFRSGAYGTSAPTSASAPSVHSESVSATKTRAEELRDAIGCQNPFLLTEDSVDHGHCAPLGPRSPLLAHGAGFGYSAPAQGRLPTPPYDQPASLDLGPAKQFHTLSVRRQTDASVQNSLRAVLSYFVPSELWIRRPSRAGSLPEKNPLWKPVVWGSKPASGWRAGRETDLILAIGSEKSVKKSYTSAIVGQVEKLGHGANGLSRTGRLDLR</sequence>
<keyword evidence="3" id="KW-1185">Reference proteome</keyword>
<feature type="compositionally biased region" description="Low complexity" evidence="1">
    <location>
        <begin position="500"/>
        <end position="510"/>
    </location>
</feature>
<gene>
    <name evidence="2" type="ORF">B0H67DRAFT_381332</name>
</gene>
<organism evidence="2 3">
    <name type="scientific">Lasiosphaeris hirsuta</name>
    <dbReference type="NCBI Taxonomy" id="260670"/>
    <lineage>
        <taxon>Eukaryota</taxon>
        <taxon>Fungi</taxon>
        <taxon>Dikarya</taxon>
        <taxon>Ascomycota</taxon>
        <taxon>Pezizomycotina</taxon>
        <taxon>Sordariomycetes</taxon>
        <taxon>Sordariomycetidae</taxon>
        <taxon>Sordariales</taxon>
        <taxon>Lasiosphaeriaceae</taxon>
        <taxon>Lasiosphaeris</taxon>
    </lineage>
</organism>
<evidence type="ECO:0000256" key="1">
    <source>
        <dbReference type="SAM" id="MobiDB-lite"/>
    </source>
</evidence>
<feature type="region of interest" description="Disordered" evidence="1">
    <location>
        <begin position="136"/>
        <end position="197"/>
    </location>
</feature>
<dbReference type="Proteomes" id="UP001172102">
    <property type="component" value="Unassembled WGS sequence"/>
</dbReference>
<name>A0AA39ZXE3_9PEZI</name>
<evidence type="ECO:0000313" key="2">
    <source>
        <dbReference type="EMBL" id="KAK0705340.1"/>
    </source>
</evidence>
<feature type="region of interest" description="Disordered" evidence="1">
    <location>
        <begin position="500"/>
        <end position="520"/>
    </location>
</feature>
<comment type="caution">
    <text evidence="2">The sequence shown here is derived from an EMBL/GenBank/DDBJ whole genome shotgun (WGS) entry which is preliminary data.</text>
</comment>
<feature type="compositionally biased region" description="Polar residues" evidence="1">
    <location>
        <begin position="335"/>
        <end position="346"/>
    </location>
</feature>
<feature type="compositionally biased region" description="Basic and acidic residues" evidence="1">
    <location>
        <begin position="163"/>
        <end position="185"/>
    </location>
</feature>